<keyword evidence="2" id="KW-0732">Signal</keyword>
<feature type="chain" id="PRO_5015723463" description="Secreted protein" evidence="2">
    <location>
        <begin position="24"/>
        <end position="134"/>
    </location>
</feature>
<protein>
    <recommendedName>
        <fullName evidence="5">Secreted protein</fullName>
    </recommendedName>
</protein>
<reference evidence="3 4" key="1">
    <citation type="submission" date="2016-07" db="EMBL/GenBank/DDBJ databases">
        <title>Multiple horizontal gene transfer events from other fungi enriched the ability of initially mycotrophic Trichoderma (Ascomycota) to feed on dead plant biomass.</title>
        <authorList>
            <consortium name="DOE Joint Genome Institute"/>
            <person name="Aerts A."/>
            <person name="Atanasova L."/>
            <person name="Chenthamara K."/>
            <person name="Zhang J."/>
            <person name="Grujic M."/>
            <person name="Henrissat B."/>
            <person name="Kuo A."/>
            <person name="Salamov A."/>
            <person name="Lipzen A."/>
            <person name="Labutti K."/>
            <person name="Barry K."/>
            <person name="Miao Y."/>
            <person name="Rahimi M.J."/>
            <person name="Shen Q."/>
            <person name="Grigoriev I.V."/>
            <person name="Kubicek C.P."/>
            <person name="Druzhinina I.S."/>
        </authorList>
    </citation>
    <scope>NUCLEOTIDE SEQUENCE [LARGE SCALE GENOMIC DNA]</scope>
    <source>
        <strain evidence="3 4">CBS 433.97</strain>
    </source>
</reference>
<evidence type="ECO:0008006" key="5">
    <source>
        <dbReference type="Google" id="ProtNLM"/>
    </source>
</evidence>
<dbReference type="AlphaFoldDB" id="A0A2T3ZMJ5"/>
<keyword evidence="4" id="KW-1185">Reference proteome</keyword>
<feature type="signal peptide" evidence="2">
    <location>
        <begin position="1"/>
        <end position="23"/>
    </location>
</feature>
<evidence type="ECO:0000256" key="1">
    <source>
        <dbReference type="SAM" id="MobiDB-lite"/>
    </source>
</evidence>
<feature type="region of interest" description="Disordered" evidence="1">
    <location>
        <begin position="61"/>
        <end position="86"/>
    </location>
</feature>
<evidence type="ECO:0000256" key="2">
    <source>
        <dbReference type="SAM" id="SignalP"/>
    </source>
</evidence>
<dbReference type="PROSITE" id="PS51257">
    <property type="entry name" value="PROKAR_LIPOPROTEIN"/>
    <property type="match status" value="1"/>
</dbReference>
<evidence type="ECO:0000313" key="3">
    <source>
        <dbReference type="EMBL" id="PTB46031.1"/>
    </source>
</evidence>
<proteinExistence type="predicted"/>
<dbReference type="EMBL" id="KZ679256">
    <property type="protein sequence ID" value="PTB46031.1"/>
    <property type="molecule type" value="Genomic_DNA"/>
</dbReference>
<sequence>MRGYRLFNIWFIYSSIGVSLTAACTRDWPPSLVFRLTDTSCPMRHEQISVGICTACMPLKPYSPNDDDSTIAKKKKKREREREGNAAGDRLLRLSLGLMRALGRDAHLQRWTNRLDSRQLPCRIQTASRQTPPR</sequence>
<name>A0A2T3ZMJ5_TRIA4</name>
<gene>
    <name evidence="3" type="ORF">M441DRAFT_208062</name>
</gene>
<accession>A0A2T3ZMJ5</accession>
<organism evidence="3 4">
    <name type="scientific">Trichoderma asperellum (strain ATCC 204424 / CBS 433.97 / NBRC 101777)</name>
    <dbReference type="NCBI Taxonomy" id="1042311"/>
    <lineage>
        <taxon>Eukaryota</taxon>
        <taxon>Fungi</taxon>
        <taxon>Dikarya</taxon>
        <taxon>Ascomycota</taxon>
        <taxon>Pezizomycotina</taxon>
        <taxon>Sordariomycetes</taxon>
        <taxon>Hypocreomycetidae</taxon>
        <taxon>Hypocreales</taxon>
        <taxon>Hypocreaceae</taxon>
        <taxon>Trichoderma</taxon>
    </lineage>
</organism>
<dbReference type="Proteomes" id="UP000240493">
    <property type="component" value="Unassembled WGS sequence"/>
</dbReference>
<evidence type="ECO:0000313" key="4">
    <source>
        <dbReference type="Proteomes" id="UP000240493"/>
    </source>
</evidence>